<evidence type="ECO:0008006" key="3">
    <source>
        <dbReference type="Google" id="ProtNLM"/>
    </source>
</evidence>
<protein>
    <recommendedName>
        <fullName evidence="3">Secreted protein</fullName>
    </recommendedName>
</protein>
<proteinExistence type="predicted"/>
<organism evidence="1 2">
    <name type="scientific">Streptomyces hydrogenans</name>
    <dbReference type="NCBI Taxonomy" id="1873719"/>
    <lineage>
        <taxon>Bacteria</taxon>
        <taxon>Bacillati</taxon>
        <taxon>Actinomycetota</taxon>
        <taxon>Actinomycetes</taxon>
        <taxon>Kitasatosporales</taxon>
        <taxon>Streptomycetaceae</taxon>
        <taxon>Streptomyces</taxon>
    </lineage>
</organism>
<evidence type="ECO:0000313" key="1">
    <source>
        <dbReference type="EMBL" id="GHI26198.1"/>
    </source>
</evidence>
<evidence type="ECO:0000313" key="2">
    <source>
        <dbReference type="Proteomes" id="UP001052739"/>
    </source>
</evidence>
<accession>A0ABQ3PMD9</accession>
<reference evidence="1" key="1">
    <citation type="submission" date="2024-05" db="EMBL/GenBank/DDBJ databases">
        <title>Whole genome shotgun sequence of Streptomyces hydrogenans NBRC 13475.</title>
        <authorList>
            <person name="Komaki H."/>
            <person name="Tamura T."/>
        </authorList>
    </citation>
    <scope>NUCLEOTIDE SEQUENCE</scope>
    <source>
        <strain evidence="1">NBRC 13475</strain>
    </source>
</reference>
<dbReference type="Proteomes" id="UP001052739">
    <property type="component" value="Unassembled WGS sequence"/>
</dbReference>
<sequence length="114" mass="12392">MWNRTTRLVTAATAAAAGHRNAETHHGGGLGLCQRALVLTPVLRRRTRPAVSETAPRRLLRAGHSWGTRIGLLSADRYLPYGLVRERRAASLNRPRTALAAPAEKSHWVALTGA</sequence>
<dbReference type="EMBL" id="BNDW01000102">
    <property type="protein sequence ID" value="GHI26198.1"/>
    <property type="molecule type" value="Genomic_DNA"/>
</dbReference>
<gene>
    <name evidence="1" type="ORF">Shyd_75690</name>
</gene>
<comment type="caution">
    <text evidence="1">The sequence shown here is derived from an EMBL/GenBank/DDBJ whole genome shotgun (WGS) entry which is preliminary data.</text>
</comment>
<keyword evidence="2" id="KW-1185">Reference proteome</keyword>
<name>A0ABQ3PMD9_9ACTN</name>